<dbReference type="Gene3D" id="3.40.50.720">
    <property type="entry name" value="NAD(P)-binding Rossmann-like Domain"/>
    <property type="match status" value="1"/>
</dbReference>
<organism evidence="5 6">
    <name type="scientific">Phialocephala subalpina</name>
    <dbReference type="NCBI Taxonomy" id="576137"/>
    <lineage>
        <taxon>Eukaryota</taxon>
        <taxon>Fungi</taxon>
        <taxon>Dikarya</taxon>
        <taxon>Ascomycota</taxon>
        <taxon>Pezizomycotina</taxon>
        <taxon>Leotiomycetes</taxon>
        <taxon>Helotiales</taxon>
        <taxon>Mollisiaceae</taxon>
        <taxon>Phialocephala</taxon>
        <taxon>Phialocephala fortinii species complex</taxon>
    </lineage>
</organism>
<comment type="similarity">
    <text evidence="1 4">Belongs to the short-chain dehydrogenases/reductases (SDR) family.</text>
</comment>
<evidence type="ECO:0000256" key="4">
    <source>
        <dbReference type="RuleBase" id="RU000363"/>
    </source>
</evidence>
<dbReference type="PANTHER" id="PTHR44169:SF6">
    <property type="entry name" value="NADPH-DEPENDENT 1-ACYLDIHYDROXYACETONE PHOSPHATE REDUCTASE"/>
    <property type="match status" value="1"/>
</dbReference>
<evidence type="ECO:0000256" key="2">
    <source>
        <dbReference type="ARBA" id="ARBA00022857"/>
    </source>
</evidence>
<dbReference type="Proteomes" id="UP000184330">
    <property type="component" value="Unassembled WGS sequence"/>
</dbReference>
<dbReference type="STRING" id="576137.A0A1L7X6D2"/>
<gene>
    <name evidence="5" type="ORF">PAC_10473</name>
</gene>
<dbReference type="EMBL" id="FJOG01000016">
    <property type="protein sequence ID" value="CZR60577.1"/>
    <property type="molecule type" value="Genomic_DNA"/>
</dbReference>
<dbReference type="GO" id="GO:0006654">
    <property type="term" value="P:phosphatidic acid biosynthetic process"/>
    <property type="evidence" value="ECO:0007669"/>
    <property type="project" value="TreeGrafter"/>
</dbReference>
<dbReference type="SUPFAM" id="SSF51735">
    <property type="entry name" value="NAD(P)-binding Rossmann-fold domains"/>
    <property type="match status" value="1"/>
</dbReference>
<dbReference type="GO" id="GO:0000140">
    <property type="term" value="F:acylglycerone-phosphate reductase (NADP+) activity"/>
    <property type="evidence" value="ECO:0007669"/>
    <property type="project" value="TreeGrafter"/>
</dbReference>
<evidence type="ECO:0000256" key="3">
    <source>
        <dbReference type="ARBA" id="ARBA00023002"/>
    </source>
</evidence>
<reference evidence="5 6" key="1">
    <citation type="submission" date="2016-03" db="EMBL/GenBank/DDBJ databases">
        <authorList>
            <person name="Ploux O."/>
        </authorList>
    </citation>
    <scope>NUCLEOTIDE SEQUENCE [LARGE SCALE GENOMIC DNA]</scope>
    <source>
        <strain evidence="5 6">UAMH 11012</strain>
    </source>
</reference>
<dbReference type="GO" id="GO:0004806">
    <property type="term" value="F:triacylglycerol lipase activity"/>
    <property type="evidence" value="ECO:0007669"/>
    <property type="project" value="TreeGrafter"/>
</dbReference>
<keyword evidence="2" id="KW-0521">NADP</keyword>
<accession>A0A1L7X6D2</accession>
<keyword evidence="3" id="KW-0560">Oxidoreductase</keyword>
<dbReference type="InterPro" id="IPR036291">
    <property type="entry name" value="NAD(P)-bd_dom_sf"/>
</dbReference>
<sequence>MAIPKRTVLITGCSNGGLGAALAIALHEAGLHVYATARTPSKMAHLTSLGIETMTLDVLSDPSITACVNQISSLDILINNAGAGYTMPVSDISIPEAKKLFDLNVWSYLAVTQAFLPLLLKSKGMIVNQTSIASVATVPFASAYGASKAAMAMFSTSQRLELAPFGITVIELKTGIVRSNFITNHQKQSKLPSHLPENSIYSPARAIVEKALTQDEFTDKGMRAEEWAKGVARDILKGKTPIVWRGEEAFLARIASCLPFGWFDGLVRKMTGLDLVEQIIKARG</sequence>
<protein>
    <submittedName>
        <fullName evidence="5">Related to estradiol 17 beta-dehydrogenase</fullName>
    </submittedName>
</protein>
<dbReference type="PRINTS" id="PR00080">
    <property type="entry name" value="SDRFAMILY"/>
</dbReference>
<dbReference type="PRINTS" id="PR00081">
    <property type="entry name" value="GDHRDH"/>
</dbReference>
<evidence type="ECO:0000313" key="6">
    <source>
        <dbReference type="Proteomes" id="UP000184330"/>
    </source>
</evidence>
<dbReference type="InterPro" id="IPR002347">
    <property type="entry name" value="SDR_fam"/>
</dbReference>
<name>A0A1L7X6D2_9HELO</name>
<dbReference type="PROSITE" id="PS00061">
    <property type="entry name" value="ADH_SHORT"/>
    <property type="match status" value="1"/>
</dbReference>
<proteinExistence type="inferred from homology"/>
<keyword evidence="6" id="KW-1185">Reference proteome</keyword>
<dbReference type="InterPro" id="IPR020904">
    <property type="entry name" value="Sc_DH/Rdtase_CS"/>
</dbReference>
<dbReference type="AlphaFoldDB" id="A0A1L7X6D2"/>
<dbReference type="Pfam" id="PF00106">
    <property type="entry name" value="adh_short"/>
    <property type="match status" value="1"/>
</dbReference>
<dbReference type="GO" id="GO:0005783">
    <property type="term" value="C:endoplasmic reticulum"/>
    <property type="evidence" value="ECO:0007669"/>
    <property type="project" value="TreeGrafter"/>
</dbReference>
<evidence type="ECO:0000313" key="5">
    <source>
        <dbReference type="EMBL" id="CZR60577.1"/>
    </source>
</evidence>
<dbReference type="PANTHER" id="PTHR44169">
    <property type="entry name" value="NADPH-DEPENDENT 1-ACYLDIHYDROXYACETONE PHOSPHATE REDUCTASE"/>
    <property type="match status" value="1"/>
</dbReference>
<dbReference type="GO" id="GO:0005811">
    <property type="term" value="C:lipid droplet"/>
    <property type="evidence" value="ECO:0007669"/>
    <property type="project" value="TreeGrafter"/>
</dbReference>
<evidence type="ECO:0000256" key="1">
    <source>
        <dbReference type="ARBA" id="ARBA00006484"/>
    </source>
</evidence>
<dbReference type="GO" id="GO:0019433">
    <property type="term" value="P:triglyceride catabolic process"/>
    <property type="evidence" value="ECO:0007669"/>
    <property type="project" value="TreeGrafter"/>
</dbReference>
<dbReference type="OrthoDB" id="2102561at2759"/>